<name>A0A972VWC7_9GAMM</name>
<dbReference type="AlphaFoldDB" id="A0A972VWC7"/>
<evidence type="ECO:0000313" key="1">
    <source>
        <dbReference type="EMBL" id="NQV64811.1"/>
    </source>
</evidence>
<proteinExistence type="predicted"/>
<reference evidence="1" key="1">
    <citation type="submission" date="2020-05" db="EMBL/GenBank/DDBJ databases">
        <title>Sulfur intermediates as new biogeochemical hubs in an aquatic model microbial ecosystem.</title>
        <authorList>
            <person name="Vigneron A."/>
        </authorList>
    </citation>
    <scope>NUCLEOTIDE SEQUENCE</scope>
    <source>
        <strain evidence="1">Bin.250</strain>
    </source>
</reference>
<sequence>MLQSISTSLPIADLQAANLQAAPTVPLTAPATAGLALSAHALADPARAEIEAFIQQGYQKAYGAQISISMPWLLAIKNGRLKAALGMRSAREALFVEQYLTGSIESQPALVAERAVRAQVIEIGSLYSNAQKFTAPLFMVTAASLFYLGYRQVVFAATERVARILSTAGVELTVLGAADPARLAASTDQWGSYYTTNPKVLMVSLAGVMTMIDRTPAYGLMFEQFSAQIAGVCQTMETLR</sequence>
<dbReference type="InterPro" id="IPR022050">
    <property type="entry name" value="T_hemolysin"/>
</dbReference>
<dbReference type="EMBL" id="JABMOJ010000206">
    <property type="protein sequence ID" value="NQV64811.1"/>
    <property type="molecule type" value="Genomic_DNA"/>
</dbReference>
<accession>A0A972VWC7</accession>
<dbReference type="Proteomes" id="UP000754644">
    <property type="component" value="Unassembled WGS sequence"/>
</dbReference>
<dbReference type="Pfam" id="PF12261">
    <property type="entry name" value="T_hemolysin"/>
    <property type="match status" value="1"/>
</dbReference>
<protein>
    <submittedName>
        <fullName evidence="1">Thermostable hemolysin</fullName>
    </submittedName>
</protein>
<evidence type="ECO:0000313" key="2">
    <source>
        <dbReference type="Proteomes" id="UP000754644"/>
    </source>
</evidence>
<organism evidence="1 2">
    <name type="scientific">SAR86 cluster bacterium</name>
    <dbReference type="NCBI Taxonomy" id="2030880"/>
    <lineage>
        <taxon>Bacteria</taxon>
        <taxon>Pseudomonadati</taxon>
        <taxon>Pseudomonadota</taxon>
        <taxon>Gammaproteobacteria</taxon>
        <taxon>SAR86 cluster</taxon>
    </lineage>
</organism>
<gene>
    <name evidence="1" type="ORF">HQ497_05535</name>
</gene>
<comment type="caution">
    <text evidence="1">The sequence shown here is derived from an EMBL/GenBank/DDBJ whole genome shotgun (WGS) entry which is preliminary data.</text>
</comment>